<name>A0ABX7F226_9HYPH</name>
<keyword evidence="9" id="KW-0614">Plasmid</keyword>
<keyword evidence="2" id="KW-0547">Nucleotide-binding</keyword>
<evidence type="ECO:0000256" key="2">
    <source>
        <dbReference type="ARBA" id="ARBA00022741"/>
    </source>
</evidence>
<feature type="region of interest" description="Disordered" evidence="5">
    <location>
        <begin position="1110"/>
        <end position="1134"/>
    </location>
</feature>
<proteinExistence type="inferred from homology"/>
<evidence type="ECO:0000256" key="5">
    <source>
        <dbReference type="SAM" id="MobiDB-lite"/>
    </source>
</evidence>
<dbReference type="InterPro" id="IPR027351">
    <property type="entry name" value="(+)RNA_virus_helicase_core_dom"/>
</dbReference>
<dbReference type="PANTHER" id="PTHR43788:SF6">
    <property type="entry name" value="DNA HELICASE B"/>
    <property type="match status" value="1"/>
</dbReference>
<dbReference type="InterPro" id="IPR041533">
    <property type="entry name" value="Bep_BID"/>
</dbReference>
<dbReference type="Pfam" id="PF17841">
    <property type="entry name" value="Bep_C_terminal"/>
    <property type="match status" value="1"/>
</dbReference>
<evidence type="ECO:0000259" key="6">
    <source>
        <dbReference type="Pfam" id="PF01443"/>
    </source>
</evidence>
<evidence type="ECO:0000256" key="4">
    <source>
        <dbReference type="ARBA" id="ARBA00022971"/>
    </source>
</evidence>
<dbReference type="Pfam" id="PF13604">
    <property type="entry name" value="AAA_30"/>
    <property type="match status" value="1"/>
</dbReference>
<comment type="similarity">
    <text evidence="1">Belongs to the MobA/MobL family.</text>
</comment>
<dbReference type="InterPro" id="IPR014136">
    <property type="entry name" value="TraA_Ti"/>
</dbReference>
<dbReference type="Gene3D" id="2.30.30.940">
    <property type="match status" value="1"/>
</dbReference>
<dbReference type="Gene3D" id="3.40.50.300">
    <property type="entry name" value="P-loop containing nucleotide triphosphate hydrolases"/>
    <property type="match status" value="2"/>
</dbReference>
<evidence type="ECO:0000313" key="9">
    <source>
        <dbReference type="EMBL" id="QRF54567.1"/>
    </source>
</evidence>
<dbReference type="Pfam" id="PF03389">
    <property type="entry name" value="MobA_MobL"/>
    <property type="match status" value="1"/>
</dbReference>
<evidence type="ECO:0000256" key="1">
    <source>
        <dbReference type="ARBA" id="ARBA00010873"/>
    </source>
</evidence>
<keyword evidence="4" id="KW-0184">Conjugation</keyword>
<sequence length="1134" mass="126525">MAVPHFSVSIVGRSSGRSAVMSAAYRHCARMDFEREARRIDYTRKRGLRHEEFVIPADAPDWLCKMIGDRSVAGASEAFWNHVEIFEKRGDAQLAKDVTIALPVELSTAENIQLMREFVEALITSKGMVADWVYHDVPGNPHVHLMTTLRPLTEGGFGAKKLPVLLPDGGPLRNDAGKIVYEVWAGGTEDFNALRDGWFSCLNRHLMLAGLDLYVDGRSFKKQGIELQPTLHIGVGATAVDRKSKEVQARETVALPTGLPVPTSAHAPLSAPFKAPGVPAHRRELERIALQEEVRAHNLRRIEENPRIVLDLVTREKSVFDERDIAKILHRYVDDAARFQGLMTRIIQHPDILRLDQERIDFTSGMRRPARVTTRQMIRLEARMASRANWLSEKSAFDVGRARLEKALSHFPRLSDEQKAAISHVTAASRIALVIGRAGAGKTTMMKAAREVWEAAGYQVVGAALAGKAAEGLEKEAGIASRTLSSWELRWDRGRNLLDEKTIMVLDEAGMVSSKQMALLLEQATLRGAKLVLIGDPEQLQPIEAGAAFRAIADRIGYAELETIYRQYEPWMREASLDLAHGHVENAVSSYVKHGRVMGSETKAEAVRRLIADWERDYDPGCSGLILAHLRRDVRLLNQLARQRLVERGFVEPGHSFKTEEGIRLFAAGDQIVFLKNDASLGVKNGLLAKVVTAGPGFVTAEIGAGEDRRLVRIDERLYRNLDHGYATTIHKSQGATVERVKVLASLSLDRHLTYVAMTRHRQELHVYYGIRSFSKAGGLGRVLSRKNTKETTLDYEENNFYRVALRFAEARGLHIINVAHMLVRARLEWTCRQKERLTELGSRLIAIAGRLRQKQLVIAPVQTPSDPIGPMVSGMTTFAKSIGQAVEEKLAVDPVLKRQWQEVLARFNKVYRDPETAFRALQVDAMMKDTEAARLTLDRVAKAPESFGELKGRPGFLANARQKRDRELALANASALARNLNRYLRARAEAEIGFMLDEHAIRQRASLEIPGLSPAAMETLSRLEVRLDRQQSSGGLDAPEIDGKVRSELERFAEAVATRFGERTLLVLAAKNPDGEVFQKLTADMSPAQKREVQAAWMAMRTSQQLSAAERLTKGQRQVEGLRKTQSKGLSLK</sequence>
<dbReference type="CDD" id="cd17933">
    <property type="entry name" value="DEXSc_RecD-like"/>
    <property type="match status" value="1"/>
</dbReference>
<keyword evidence="3" id="KW-0067">ATP-binding</keyword>
<dbReference type="Proteomes" id="UP000596351">
    <property type="component" value="Plasmid p1"/>
</dbReference>
<evidence type="ECO:0000259" key="7">
    <source>
        <dbReference type="Pfam" id="PF03389"/>
    </source>
</evidence>
<feature type="domain" description="Bartonella effector protein BID" evidence="8">
    <location>
        <begin position="890"/>
        <end position="986"/>
    </location>
</feature>
<organism evidence="9 10">
    <name type="scientific">Rhizobium rosettiformans</name>
    <dbReference type="NCBI Taxonomy" id="1368430"/>
    <lineage>
        <taxon>Bacteria</taxon>
        <taxon>Pseudomonadati</taxon>
        <taxon>Pseudomonadota</taxon>
        <taxon>Alphaproteobacteria</taxon>
        <taxon>Hyphomicrobiales</taxon>
        <taxon>Rhizobiaceae</taxon>
        <taxon>Rhizobium/Agrobacterium group</taxon>
        <taxon>Rhizobium</taxon>
    </lineage>
</organism>
<dbReference type="CDD" id="cd18809">
    <property type="entry name" value="SF1_C_RecD"/>
    <property type="match status" value="1"/>
</dbReference>
<dbReference type="EMBL" id="CP032406">
    <property type="protein sequence ID" value="QRF54567.1"/>
    <property type="molecule type" value="Genomic_DNA"/>
</dbReference>
<dbReference type="InterPro" id="IPR005053">
    <property type="entry name" value="MobA_MobL"/>
</dbReference>
<dbReference type="InterPro" id="IPR050534">
    <property type="entry name" value="Coronavir_polyprotein_1ab"/>
</dbReference>
<geneLocation type="plasmid" evidence="9 10">
    <name>p1</name>
</geneLocation>
<dbReference type="InterPro" id="IPR027417">
    <property type="entry name" value="P-loop_NTPase"/>
</dbReference>
<evidence type="ECO:0000313" key="10">
    <source>
        <dbReference type="Proteomes" id="UP000596351"/>
    </source>
</evidence>
<dbReference type="PANTHER" id="PTHR43788">
    <property type="entry name" value="DNA2/NAM7 HELICASE FAMILY MEMBER"/>
    <property type="match status" value="1"/>
</dbReference>
<accession>A0ABX7F226</accession>
<dbReference type="Gene3D" id="3.30.930.30">
    <property type="match status" value="1"/>
</dbReference>
<dbReference type="SUPFAM" id="SSF52540">
    <property type="entry name" value="P-loop containing nucleoside triphosphate hydrolases"/>
    <property type="match status" value="2"/>
</dbReference>
<reference evidence="9 10" key="1">
    <citation type="submission" date="2018-09" db="EMBL/GenBank/DDBJ databases">
        <title>Rhizobium sp. MAE2-X.</title>
        <authorList>
            <person name="Lee Y."/>
            <person name="Jeon C.O."/>
        </authorList>
    </citation>
    <scope>NUCLEOTIDE SEQUENCE [LARGE SCALE GENOMIC DNA]</scope>
    <source>
        <strain evidence="9 10">MAE2-X</strain>
        <plasmid evidence="9 10">p1</plasmid>
    </source>
</reference>
<feature type="domain" description="MobA/MobL protein" evidence="7">
    <location>
        <begin position="17"/>
        <end position="243"/>
    </location>
</feature>
<evidence type="ECO:0000256" key="3">
    <source>
        <dbReference type="ARBA" id="ARBA00022840"/>
    </source>
</evidence>
<dbReference type="RefSeq" id="WP_203020911.1">
    <property type="nucleotide sequence ID" value="NZ_CP032406.1"/>
</dbReference>
<protein>
    <submittedName>
        <fullName evidence="9">Ti-type conjugative transfer relaxase TraA</fullName>
    </submittedName>
</protein>
<dbReference type="NCBIfam" id="NF010402">
    <property type="entry name" value="PRK13826.1"/>
    <property type="match status" value="1"/>
</dbReference>
<evidence type="ECO:0000259" key="8">
    <source>
        <dbReference type="Pfam" id="PF17841"/>
    </source>
</evidence>
<dbReference type="Pfam" id="PF01443">
    <property type="entry name" value="Viral_helicase1"/>
    <property type="match status" value="1"/>
</dbReference>
<keyword evidence="10" id="KW-1185">Reference proteome</keyword>
<gene>
    <name evidence="9" type="primary">traA</name>
    <name evidence="9" type="ORF">D4A92_22855</name>
</gene>
<dbReference type="NCBIfam" id="TIGR02768">
    <property type="entry name" value="TraA_Ti"/>
    <property type="match status" value="1"/>
</dbReference>
<feature type="domain" description="(+)RNA virus helicase C-terminal" evidence="6">
    <location>
        <begin position="722"/>
        <end position="768"/>
    </location>
</feature>